<feature type="transmembrane region" description="Helical" evidence="6">
    <location>
        <begin position="74"/>
        <end position="97"/>
    </location>
</feature>
<protein>
    <submittedName>
        <fullName evidence="8">TraM recognition domain-containing protein</fullName>
    </submittedName>
</protein>
<dbReference type="Proteomes" id="UP001237823">
    <property type="component" value="Unassembled WGS sequence"/>
</dbReference>
<evidence type="ECO:0000259" key="7">
    <source>
        <dbReference type="Pfam" id="PF12696"/>
    </source>
</evidence>
<evidence type="ECO:0000313" key="8">
    <source>
        <dbReference type="EMBL" id="MDM7886584.1"/>
    </source>
</evidence>
<comment type="subcellular location">
    <subcellularLocation>
        <location evidence="1">Cell membrane</location>
        <topology evidence="1">Multi-pass membrane protein</topology>
    </subcellularLocation>
</comment>
<dbReference type="EMBL" id="JAUCML010000013">
    <property type="protein sequence ID" value="MDM7886584.1"/>
    <property type="molecule type" value="Genomic_DNA"/>
</dbReference>
<evidence type="ECO:0000256" key="1">
    <source>
        <dbReference type="ARBA" id="ARBA00004651"/>
    </source>
</evidence>
<dbReference type="InterPro" id="IPR032689">
    <property type="entry name" value="TraG-D_C"/>
</dbReference>
<dbReference type="RefSeq" id="WP_289459929.1">
    <property type="nucleotide sequence ID" value="NZ_JAUCML010000013.1"/>
</dbReference>
<sequence length="613" mass="66649">MSQQQTNRRAEPGRSNPMTTLYSWMFGILIGAIVSAWIGLVMASKLGNVNPDLPRDPFKIATGIKKGTVEWTSLATVLSVIVAVILIAVVVMAVKVFHPSSKNRTRVDTSARYMASTKDLVELQEKRSLEKSERLGVPGCPGVPLGKDMRSGKLLYASWEDVTIGIAGPRVGKTTSLVVPAILAAPGALLTTSNKPDTVETTRGLRDEVGTTWVFDPQEVVDEQPTWWWNPLSYVTDDTTAAKLAGHFAAGSREPGDKGDAFFDPAGKDLLAGMLLAASLDNRPITDVFTWLTDPDNREMVSVLRRGGYDLIADDVESQSRTSPKQRDGVYGTARKMAACLKNSRIGRWVTPVGGNMAGDRRPQFNPDEFVRGTDTLYSLSKEGEGTAAPLVTALTVAVVEAGERLAKTQPGGRLKTPLLCILDEAANVCRWKDLPDLYSHYGSRGIPIMSIFQSWSQGVDVFSLAGMRKLFSAANEVVYLGGVKETEWLRELSELIGDYDHETVSYSMNKGVRSTNVQNNRRRILDTSELAELPRGRAILLASGLRSSMIRTAPWYEGADADKVKASIAAYDAGERVERTASTAPAIATVPAEGNPWLNASTMGPLDAEDRR</sequence>
<evidence type="ECO:0000256" key="6">
    <source>
        <dbReference type="SAM" id="Phobius"/>
    </source>
</evidence>
<evidence type="ECO:0000256" key="5">
    <source>
        <dbReference type="ARBA" id="ARBA00023136"/>
    </source>
</evidence>
<feature type="domain" description="TraD/TraG TraM recognition site" evidence="7">
    <location>
        <begin position="418"/>
        <end position="536"/>
    </location>
</feature>
<dbReference type="Gene3D" id="3.40.50.300">
    <property type="entry name" value="P-loop containing nucleotide triphosphate hydrolases"/>
    <property type="match status" value="1"/>
</dbReference>
<organism evidence="8 9">
    <name type="scientific">Curtobacterium citri</name>
    <dbReference type="NCBI Taxonomy" id="3055139"/>
    <lineage>
        <taxon>Bacteria</taxon>
        <taxon>Bacillati</taxon>
        <taxon>Actinomycetota</taxon>
        <taxon>Actinomycetes</taxon>
        <taxon>Micrococcales</taxon>
        <taxon>Microbacteriaceae</taxon>
        <taxon>Curtobacterium</taxon>
    </lineage>
</organism>
<dbReference type="CDD" id="cd01127">
    <property type="entry name" value="TrwB_TraG_TraD_VirD4"/>
    <property type="match status" value="1"/>
</dbReference>
<keyword evidence="2" id="KW-1003">Cell membrane</keyword>
<evidence type="ECO:0000256" key="4">
    <source>
        <dbReference type="ARBA" id="ARBA00022989"/>
    </source>
</evidence>
<keyword evidence="3 6" id="KW-0812">Transmembrane</keyword>
<dbReference type="SUPFAM" id="SSF52540">
    <property type="entry name" value="P-loop containing nucleoside triphosphate hydrolases"/>
    <property type="match status" value="1"/>
</dbReference>
<evidence type="ECO:0000313" key="9">
    <source>
        <dbReference type="Proteomes" id="UP001237823"/>
    </source>
</evidence>
<dbReference type="PANTHER" id="PTHR37937">
    <property type="entry name" value="CONJUGATIVE TRANSFER: DNA TRANSPORT"/>
    <property type="match status" value="1"/>
</dbReference>
<dbReference type="InterPro" id="IPR051539">
    <property type="entry name" value="T4SS-coupling_protein"/>
</dbReference>
<proteinExistence type="predicted"/>
<dbReference type="Pfam" id="PF12696">
    <property type="entry name" value="TraG-D_C"/>
    <property type="match status" value="1"/>
</dbReference>
<comment type="caution">
    <text evidence="8">The sequence shown here is derived from an EMBL/GenBank/DDBJ whole genome shotgun (WGS) entry which is preliminary data.</text>
</comment>
<keyword evidence="5 6" id="KW-0472">Membrane</keyword>
<keyword evidence="9" id="KW-1185">Reference proteome</keyword>
<dbReference type="InterPro" id="IPR027417">
    <property type="entry name" value="P-loop_NTPase"/>
</dbReference>
<name>A0ABT7TAI0_9MICO</name>
<dbReference type="PANTHER" id="PTHR37937:SF1">
    <property type="entry name" value="CONJUGATIVE TRANSFER: DNA TRANSPORT"/>
    <property type="match status" value="1"/>
</dbReference>
<evidence type="ECO:0000256" key="3">
    <source>
        <dbReference type="ARBA" id="ARBA00022692"/>
    </source>
</evidence>
<gene>
    <name evidence="8" type="ORF">QUG92_15845</name>
</gene>
<reference evidence="8 9" key="1">
    <citation type="submission" date="2023-06" db="EMBL/GenBank/DDBJ databases">
        <authorList>
            <person name="Feng G."/>
            <person name="Li J."/>
            <person name="Zhu H."/>
        </authorList>
    </citation>
    <scope>NUCLEOTIDE SEQUENCE [LARGE SCALE GENOMIC DNA]</scope>
    <source>
        <strain evidence="8 9">RHCKG23</strain>
    </source>
</reference>
<accession>A0ABT7TAI0</accession>
<evidence type="ECO:0000256" key="2">
    <source>
        <dbReference type="ARBA" id="ARBA00022475"/>
    </source>
</evidence>
<keyword evidence="4 6" id="KW-1133">Transmembrane helix</keyword>
<feature type="transmembrane region" description="Helical" evidence="6">
    <location>
        <begin position="21"/>
        <end position="43"/>
    </location>
</feature>